<organism evidence="1 2">
    <name type="scientific">Sphingobium amiense</name>
    <dbReference type="NCBI Taxonomy" id="135719"/>
    <lineage>
        <taxon>Bacteria</taxon>
        <taxon>Pseudomonadati</taxon>
        <taxon>Pseudomonadota</taxon>
        <taxon>Alphaproteobacteria</taxon>
        <taxon>Sphingomonadales</taxon>
        <taxon>Sphingomonadaceae</taxon>
        <taxon>Sphingobium</taxon>
    </lineage>
</organism>
<dbReference type="InterPro" id="IPR014710">
    <property type="entry name" value="RmlC-like_jellyroll"/>
</dbReference>
<dbReference type="InterPro" id="IPR011051">
    <property type="entry name" value="RmlC_Cupin_sf"/>
</dbReference>
<reference evidence="1 2" key="1">
    <citation type="submission" date="2018-05" db="EMBL/GenBank/DDBJ databases">
        <title>Complete Genome Sequence of the Nonylphenol-Degrading Bacterium Sphingobium amiense DSM 16289T.</title>
        <authorList>
            <person name="Ootsuka M."/>
            <person name="Nishizawa T."/>
            <person name="Ohta H."/>
        </authorList>
    </citation>
    <scope>NUCLEOTIDE SEQUENCE [LARGE SCALE GENOMIC DNA]</scope>
    <source>
        <strain evidence="1 2">DSM 16289</strain>
    </source>
</reference>
<evidence type="ECO:0000313" key="1">
    <source>
        <dbReference type="EMBL" id="BBD99200.1"/>
    </source>
</evidence>
<protein>
    <submittedName>
        <fullName evidence="1">Uncharacterized protein</fullName>
    </submittedName>
</protein>
<gene>
    <name evidence="1" type="ORF">SAMIE_1027010</name>
</gene>
<dbReference type="SUPFAM" id="SSF51182">
    <property type="entry name" value="RmlC-like cupins"/>
    <property type="match status" value="1"/>
</dbReference>
<name>A0A494WE61_9SPHN</name>
<dbReference type="RefSeq" id="WP_066701926.1">
    <property type="nucleotide sequence ID" value="NZ_AP018664.1"/>
</dbReference>
<dbReference type="EMBL" id="AP018664">
    <property type="protein sequence ID" value="BBD99200.1"/>
    <property type="molecule type" value="Genomic_DNA"/>
</dbReference>
<dbReference type="KEGG" id="sami:SAMIE_1027010"/>
<accession>A0A494WE61</accession>
<dbReference type="Proteomes" id="UP000279959">
    <property type="component" value="Chromosome"/>
</dbReference>
<dbReference type="Gene3D" id="2.60.120.10">
    <property type="entry name" value="Jelly Rolls"/>
    <property type="match status" value="2"/>
</dbReference>
<keyword evidence="2" id="KW-1185">Reference proteome</keyword>
<proteinExistence type="predicted"/>
<dbReference type="AlphaFoldDB" id="A0A494WE61"/>
<evidence type="ECO:0000313" key="2">
    <source>
        <dbReference type="Proteomes" id="UP000279959"/>
    </source>
</evidence>
<sequence length="247" mass="26994">MRVIDPADVEPTVNPASVEHREGRQVHRRILSLMTGGPASIDLGYNRTAEGVDFAIPYAYDRDEFCYTAAGSARMQNDGETWDFVAGQFMWRPAGAATQRITATSAYNSICAFGPARVDGWSHILPESYHQADEGAAARPRVQFLNALDVAPSANSDAGVTYRQIFDTPHMEVAHISLDHGARADLSQAGRDQVYFVEAGTFAAVTGQQDIAVRQGQFFIVTATDHFDALIAEQDCVLIRWSAPGRD</sequence>